<feature type="region of interest" description="Disordered" evidence="1">
    <location>
        <begin position="1131"/>
        <end position="1150"/>
    </location>
</feature>
<dbReference type="EMBL" id="CAEQ01002088">
    <property type="protein sequence ID" value="CCD15879.1"/>
    <property type="molecule type" value="Genomic_DNA"/>
</dbReference>
<protein>
    <submittedName>
        <fullName evidence="2">WGS project CAEQ00000000 data, annotated contig 336</fullName>
    </submittedName>
</protein>
<feature type="compositionally biased region" description="Pro residues" evidence="1">
    <location>
        <begin position="7"/>
        <end position="16"/>
    </location>
</feature>
<evidence type="ECO:0000313" key="2">
    <source>
        <dbReference type="EMBL" id="CCD15879.1"/>
    </source>
</evidence>
<dbReference type="InterPro" id="IPR027417">
    <property type="entry name" value="P-loop_NTPase"/>
</dbReference>
<evidence type="ECO:0000256" key="1">
    <source>
        <dbReference type="SAM" id="MobiDB-lite"/>
    </source>
</evidence>
<reference evidence="2 3" key="2">
    <citation type="journal article" date="2012" name="Proc. Natl. Acad. Sci. U.S.A.">
        <title>Antigenic diversity is generated by distinct evolutionary mechanisms in African trypanosome species.</title>
        <authorList>
            <person name="Jackson A.P."/>
            <person name="Berry A."/>
            <person name="Aslett M."/>
            <person name="Allison H.C."/>
            <person name="Burton P."/>
            <person name="Vavrova-Anderson J."/>
            <person name="Brown R."/>
            <person name="Browne H."/>
            <person name="Corton N."/>
            <person name="Hauser H."/>
            <person name="Gamble J."/>
            <person name="Gilderthorp R."/>
            <person name="Marcello L."/>
            <person name="McQuillan J."/>
            <person name="Otto T.D."/>
            <person name="Quail M.A."/>
            <person name="Sanders M.J."/>
            <person name="van Tonder A."/>
            <person name="Ginger M.L."/>
            <person name="Field M.C."/>
            <person name="Barry J.D."/>
            <person name="Hertz-Fowler C."/>
            <person name="Berriman M."/>
        </authorList>
    </citation>
    <scope>NUCLEOTIDE SEQUENCE [LARGE SCALE GENOMIC DNA]</scope>
    <source>
        <strain evidence="2 3">IL3000</strain>
    </source>
</reference>
<accession>F9WF13</accession>
<dbReference type="Proteomes" id="UP000000702">
    <property type="component" value="Unassembled WGS sequence"/>
</dbReference>
<proteinExistence type="predicted"/>
<evidence type="ECO:0000313" key="3">
    <source>
        <dbReference type="Proteomes" id="UP000000702"/>
    </source>
</evidence>
<dbReference type="VEuPathDB" id="TriTrypDB:TcIL3000_0_08730"/>
<keyword evidence="3" id="KW-1185">Reference proteome</keyword>
<dbReference type="OMA" id="RDINDEC"/>
<dbReference type="SUPFAM" id="SSF52540">
    <property type="entry name" value="P-loop containing nucleoside triphosphate hydrolases"/>
    <property type="match status" value="3"/>
</dbReference>
<gene>
    <name evidence="2" type="ORF">TCIL3000_0_08730</name>
</gene>
<feature type="region of interest" description="Disordered" evidence="1">
    <location>
        <begin position="971"/>
        <end position="1030"/>
    </location>
</feature>
<feature type="region of interest" description="Disordered" evidence="1">
    <location>
        <begin position="1"/>
        <end position="44"/>
    </location>
</feature>
<dbReference type="PANTHER" id="PTHR35615:SF6">
    <property type="entry name" value="KINESIN MOTOR DOMAIN-CONTAINING PROTEIN"/>
    <property type="match status" value="1"/>
</dbReference>
<reference evidence="3" key="1">
    <citation type="submission" date="2011-07" db="EMBL/GenBank/DDBJ databases">
        <title>Divergent evolution of antigenic variation in African trypanosomes.</title>
        <authorList>
            <person name="Jackson A.P."/>
            <person name="Berry A."/>
            <person name="Allison H.C."/>
            <person name="Burton P."/>
            <person name="Anderson J."/>
            <person name="Aslett M."/>
            <person name="Brown R."/>
            <person name="Corton N."/>
            <person name="Harris D."/>
            <person name="Hauser H."/>
            <person name="Gamble J."/>
            <person name="Gilderthorp R."/>
            <person name="McQuillan J."/>
            <person name="Quail M.A."/>
            <person name="Sanders M."/>
            <person name="Van Tonder A."/>
            <person name="Ginger M.L."/>
            <person name="Donelson J.E."/>
            <person name="Field M.C."/>
            <person name="Barry J.D."/>
            <person name="Berriman M."/>
            <person name="Hertz-Fowler C."/>
        </authorList>
    </citation>
    <scope>NUCLEOTIDE SEQUENCE [LARGE SCALE GENOMIC DNA]</scope>
    <source>
        <strain evidence="3">IL3000</strain>
    </source>
</reference>
<sequence length="2067" mass="224579">MHSFSPDKPPAPPGSPPAQELVDNLSAGRRPYADDSVKDDDEQDDLSYEAASMFIGPYGRMYKDLLRVKNTFTLSSISDGEPTLADPSQKVLDNCIPKLDTVAADLLFTHDNKHYPQDELDYAYSYAFQSEQNKWCDYEYGIDAFIHSSRFGFLPSQSLLETSPTKAPSCPLVEGTSLNELDTGVILTGTYSSWHDPGTARQENGRQNSEAFVDSALAECLKRASAVAEDLYNGLESVSEERHTTLNIEDAVADVNVMPTLPHRKGVKDGDCALMVGVSHLMAAWRANEVPTDGLPLFTEQRERGTRGLAMLANSVCALKSAEGPSSILRHEEVLPLHGKDEQSSGTGCFIQDSGVMRSHLMSTPTLSGPVCTGSLFSVTGVMTESECGPKRFPCSQSLLGRRCADPGWPTRSSPLDSLMEGMEYPFLGRLRSDLNMLMSSPSLCHQSVSLFGGMGELSLSTEEAFVSVPEGCGEFLKPHVRCSVQIQQHLNHVLIPDGSSTTGDHRSFAPEVAPHVLSESQVIEWDAQGNEEKKRCAVNAMCAAEGMDEISSALEPIGDPSVHRETNLLPPSADSLLKHQGKFQSNRSIVERTGALCASGATNVLGTTVLASCPSTVGTVKDRPGSSQGCVRSLVLNHKVEGIQNDTQVRINLCQEGTLEICPAHGRSHFFKVDEYLECTDNNNIYSVTLSELRRKLLSGMNTTMFLSGSESVSMVSWRSVCEVVKHVFRGTSSNDELFMAAVFIREGLAQDLLSESRSVFRTNATSVPSLHIALDNVKHTKLEDIHHFTKLLSQVWKVFGLGSPHTAGCIVTSIKLTQVRKDSLVPSSLLVVGGPTSNDLSVLFRRNNCSEQQLIYEALSDSCLTVTVATLCEGDKDLVQLMNVHRRIYSVAYETHTVRDSIQFVGKGARDGVVRGPINGQRTSEQKKSFTGRTTFDQDTVADLRTFPQVGGVKELRCLVKDTSEWQDFGGRSLSRPRSSSEFVSGRPDRNDKLGSGVSGHHGVGWEKSWQEGRPRTQQPNRQGKHSAGVRYMSDTSLLLPPSCQRTNGEEHRLFSRLPGAVTSGVSCLPREHWVKCPSKTPNTELRRPLRLGHIGHIASSSASDTGKEGFLALESPFVVGVKQVTTVRHTDRSDAPPRPPLKRSGTSCQRRLPFVRPAQEALRDVGTNTTSVERGRSNAGCTADSATSAMLPDAAIDMKEGRSSSLPFLPLATPPGLAFTPCLPSTSVSGGPPTGVLDRNRRDVPHSTGFRVRGVQPCVATDNIRSDGQAELLTSGGADVASCELREGQCPLRDLNKPDGISPTWGCEHVGHACGNKGGVVLAGEQNPDGCSDDSVQSMEACAGHATLNTTLASSKVQTLVVIDQPPERRGIITSDGDTVFLNVSQWQSEYRVDEVVVRPCGCNNVSSRVLRELQDAFLRGCNAAIIMSEGNSSGVPSIVMGSVVQDVLSGSASVAHQGYGRRLSLSVSIVQLTEDSMVDLLRADSTPERLVTAISPIFGPCVHNASRLPVGSCSAFDSMLTTAFLRAARDEGGRGLVLVSMVLKQKLEVEGDVLVSSLTVSVARGDTDVYLSVLNRSLRAPRALFHYALGGPCYTVALVSVSENSVEADRMLHVQRSLGEVVNRPIHRGSIIKFISGIRDDLVPSLRKKLQRSGSCESPESILCRLEEMVRDAMLLLGDFEANEPRAYLSDAEMEHSREHPAPPDHRAVFDTRERIRSLVFFEQRLLSGGYVNVHGRSVLTHTGDSSCCYDVDEVVLRGPDISSGTTLCSHLVDELVRRFMSGHCTALLAADSRNSASTPLILRNIVHRVLRNKGVRAGCAPALGDLLVSMALVRNNNSVDLLVAKEGSTIHPVEVEISPLLDRRLRGVSYHIVESAEIFDRLLATAVDRAEPALRTEDPGMMVISLNLAHGVQEPVRNVFVSSLMVTTVFDRVSHYHNILLNRPGEPAELFGLALGGPCYTVAALGLCDEDEDTNALLSVLMKLAQVRNRPSRPMGVLQRVEELKKVIQTLGTQLDLEGSDEKKAYIRVKIAHARRFLQEGEALLRLPLGGTCTRQADRVVH</sequence>
<feature type="region of interest" description="Disordered" evidence="1">
    <location>
        <begin position="1168"/>
        <end position="1188"/>
    </location>
</feature>
<name>F9WF13_TRYCI</name>
<comment type="caution">
    <text evidence="2">The sequence shown here is derived from an EMBL/GenBank/DDBJ whole genome shotgun (WGS) entry which is preliminary data.</text>
</comment>
<organism evidence="2 3">
    <name type="scientific">Trypanosoma congolense (strain IL3000)</name>
    <dbReference type="NCBI Taxonomy" id="1068625"/>
    <lineage>
        <taxon>Eukaryota</taxon>
        <taxon>Discoba</taxon>
        <taxon>Euglenozoa</taxon>
        <taxon>Kinetoplastea</taxon>
        <taxon>Metakinetoplastina</taxon>
        <taxon>Trypanosomatida</taxon>
        <taxon>Trypanosomatidae</taxon>
        <taxon>Trypanosoma</taxon>
        <taxon>Nannomonas</taxon>
    </lineage>
</organism>
<feature type="compositionally biased region" description="Low complexity" evidence="1">
    <location>
        <begin position="972"/>
        <end position="988"/>
    </location>
</feature>
<dbReference type="PANTHER" id="PTHR35615">
    <property type="entry name" value="PRESENT IN THE OUTER MITOCHONDRIAL MEMBRANE PROTEOME 22-RELATED"/>
    <property type="match status" value="1"/>
</dbReference>